<feature type="non-terminal residue" evidence="3">
    <location>
        <position position="408"/>
    </location>
</feature>
<dbReference type="Pfam" id="PF02179">
    <property type="entry name" value="BAG"/>
    <property type="match status" value="1"/>
</dbReference>
<gene>
    <name evidence="3" type="primary">Samui-L</name>
    <name evidence="3" type="ORF">Hamer_G002956</name>
</gene>
<feature type="compositionally biased region" description="Basic and acidic residues" evidence="1">
    <location>
        <begin position="373"/>
        <end position="387"/>
    </location>
</feature>
<evidence type="ECO:0000313" key="3">
    <source>
        <dbReference type="EMBL" id="KAG7163722.1"/>
    </source>
</evidence>
<feature type="compositionally biased region" description="Pro residues" evidence="1">
    <location>
        <begin position="207"/>
        <end position="219"/>
    </location>
</feature>
<dbReference type="InterPro" id="IPR003103">
    <property type="entry name" value="BAG_domain"/>
</dbReference>
<evidence type="ECO:0000259" key="2">
    <source>
        <dbReference type="PROSITE" id="PS51035"/>
    </source>
</evidence>
<feature type="compositionally biased region" description="Polar residues" evidence="1">
    <location>
        <begin position="184"/>
        <end position="203"/>
    </location>
</feature>
<feature type="region of interest" description="Disordered" evidence="1">
    <location>
        <begin position="305"/>
        <end position="408"/>
    </location>
</feature>
<evidence type="ECO:0000313" key="4">
    <source>
        <dbReference type="Proteomes" id="UP000747542"/>
    </source>
</evidence>
<feature type="compositionally biased region" description="Polar residues" evidence="1">
    <location>
        <begin position="85"/>
        <end position="100"/>
    </location>
</feature>
<name>A0A8J5JT64_HOMAM</name>
<organism evidence="3 4">
    <name type="scientific">Homarus americanus</name>
    <name type="common">American lobster</name>
    <dbReference type="NCBI Taxonomy" id="6706"/>
    <lineage>
        <taxon>Eukaryota</taxon>
        <taxon>Metazoa</taxon>
        <taxon>Ecdysozoa</taxon>
        <taxon>Arthropoda</taxon>
        <taxon>Crustacea</taxon>
        <taxon>Multicrustacea</taxon>
        <taxon>Malacostraca</taxon>
        <taxon>Eumalacostraca</taxon>
        <taxon>Eucarida</taxon>
        <taxon>Decapoda</taxon>
        <taxon>Pleocyemata</taxon>
        <taxon>Astacidea</taxon>
        <taxon>Nephropoidea</taxon>
        <taxon>Nephropidae</taxon>
        <taxon>Homarus</taxon>
    </lineage>
</organism>
<dbReference type="PROSITE" id="PS51035">
    <property type="entry name" value="BAG"/>
    <property type="match status" value="1"/>
</dbReference>
<feature type="region of interest" description="Disordered" evidence="1">
    <location>
        <begin position="41"/>
        <end position="225"/>
    </location>
</feature>
<dbReference type="Proteomes" id="UP000747542">
    <property type="component" value="Unassembled WGS sequence"/>
</dbReference>
<dbReference type="SUPFAM" id="SSF63491">
    <property type="entry name" value="BAG domain"/>
    <property type="match status" value="1"/>
</dbReference>
<feature type="compositionally biased region" description="Polar residues" evidence="1">
    <location>
        <begin position="144"/>
        <end position="153"/>
    </location>
</feature>
<evidence type="ECO:0000256" key="1">
    <source>
        <dbReference type="SAM" id="MobiDB-lite"/>
    </source>
</evidence>
<keyword evidence="4" id="KW-1185">Reference proteome</keyword>
<dbReference type="EMBL" id="JAHLQT010026447">
    <property type="protein sequence ID" value="KAG7163722.1"/>
    <property type="molecule type" value="Genomic_DNA"/>
</dbReference>
<dbReference type="Gene3D" id="1.20.58.120">
    <property type="entry name" value="BAG domain"/>
    <property type="match status" value="1"/>
</dbReference>
<reference evidence="3" key="1">
    <citation type="journal article" date="2021" name="Sci. Adv.">
        <title>The American lobster genome reveals insights on longevity, neural, and immune adaptations.</title>
        <authorList>
            <person name="Polinski J.M."/>
            <person name="Zimin A.V."/>
            <person name="Clark K.F."/>
            <person name="Kohn A.B."/>
            <person name="Sadowski N."/>
            <person name="Timp W."/>
            <person name="Ptitsyn A."/>
            <person name="Khanna P."/>
            <person name="Romanova D.Y."/>
            <person name="Williams P."/>
            <person name="Greenwood S.J."/>
            <person name="Moroz L.L."/>
            <person name="Walt D.R."/>
            <person name="Bodnar A.G."/>
        </authorList>
    </citation>
    <scope>NUCLEOTIDE SEQUENCE</scope>
    <source>
        <strain evidence="3">GMGI-L3</strain>
    </source>
</reference>
<accession>A0A8J5JT64</accession>
<feature type="compositionally biased region" description="Polar residues" evidence="1">
    <location>
        <begin position="390"/>
        <end position="400"/>
    </location>
</feature>
<protein>
    <submittedName>
        <fullName evidence="3">BAG domain-containing protein Samui-like</fullName>
    </submittedName>
</protein>
<proteinExistence type="predicted"/>
<dbReference type="GO" id="GO:0051087">
    <property type="term" value="F:protein-folding chaperone binding"/>
    <property type="evidence" value="ECO:0007669"/>
    <property type="project" value="InterPro"/>
</dbReference>
<dbReference type="SMART" id="SM00264">
    <property type="entry name" value="BAG"/>
    <property type="match status" value="1"/>
</dbReference>
<sequence length="408" mass="44042">MTAEDGEDFARRGMDDLRGRHAMFRMPTWMSEDEDVSNLATRMSHAPHFATMGRRGGPWRERRSSGGSAMSATSEDDSCDAAATDKSSQCSGGSTDNPSQEIPIRLEAPAPPSSTQHHQQEQQQQQQENEPVAPLASRIGGVRKNTQYPVRTTSAVDASDHSDDVPRTTRCASAPPEMADQAVPQDSQTPPTQQRFVSKISITPQAPQTPEPQPQPKAPSPTKDPRLAQIEAIRASVEEFRSKVDVFTGTKNREFLYLDEMLTRALLKLDNIDPDGRDDVRMARRAVIKDINASISLLEAKASETETKLKAQEPVAETMDTEARQQQEAAAEQPTEAGTQQPVQEAAKQEQPSEPGAGSAAPPVVSSASAGNIDKKSDSASGEKMETEPQEGTATSTASQPEGGEVVT</sequence>
<feature type="compositionally biased region" description="Low complexity" evidence="1">
    <location>
        <begin position="324"/>
        <end position="341"/>
    </location>
</feature>
<feature type="domain" description="BAG" evidence="2">
    <location>
        <begin position="229"/>
        <end position="302"/>
    </location>
</feature>
<feature type="compositionally biased region" description="Low complexity" evidence="1">
    <location>
        <begin position="352"/>
        <end position="371"/>
    </location>
</feature>
<dbReference type="InterPro" id="IPR036533">
    <property type="entry name" value="BAG_dom_sf"/>
</dbReference>
<comment type="caution">
    <text evidence="3">The sequence shown here is derived from an EMBL/GenBank/DDBJ whole genome shotgun (WGS) entry which is preliminary data.</text>
</comment>
<dbReference type="AlphaFoldDB" id="A0A8J5JT64"/>
<feature type="compositionally biased region" description="Basic and acidic residues" evidence="1">
    <location>
        <begin position="158"/>
        <end position="167"/>
    </location>
</feature>